<dbReference type="Gene3D" id="2.160.10.10">
    <property type="entry name" value="Hexapeptide repeat proteins"/>
    <property type="match status" value="1"/>
</dbReference>
<evidence type="ECO:0000256" key="2">
    <source>
        <dbReference type="ARBA" id="ARBA00022679"/>
    </source>
</evidence>
<dbReference type="CDD" id="cd05825">
    <property type="entry name" value="LbH_wcaF_like"/>
    <property type="match status" value="1"/>
</dbReference>
<dbReference type="GO" id="GO:0008374">
    <property type="term" value="F:O-acyltransferase activity"/>
    <property type="evidence" value="ECO:0007669"/>
    <property type="project" value="TreeGrafter"/>
</dbReference>
<keyword evidence="5" id="KW-1185">Reference proteome</keyword>
<dbReference type="InterPro" id="IPR011004">
    <property type="entry name" value="Trimer_LpxA-like_sf"/>
</dbReference>
<dbReference type="Proteomes" id="UP000326903">
    <property type="component" value="Unassembled WGS sequence"/>
</dbReference>
<name>A0A5J5IA01_9BACT</name>
<keyword evidence="3" id="KW-0812">Transmembrane</keyword>
<sequence>MTNLGEYDNSWYKPGHPVKRWLWYLFNILFFKTSLFPLYKFKIVLLRLFGARIGHNVLIKPAVNIKYPWFLEIGNNVWIGEGVRIDNLAMVTLGDNVCLSQWCLLLTGNHDYTKSTFDLMVKPIILEEGVWIGAGAVICGGVTCGHHAVVTVGSVATGALEPMGIYRGNPALKVKERVIQ</sequence>
<dbReference type="AlphaFoldDB" id="A0A5J5IA01"/>
<reference evidence="4 5" key="1">
    <citation type="submission" date="2019-09" db="EMBL/GenBank/DDBJ databases">
        <title>Draft genome sequence of Ginsengibacter sp. BR5-29.</title>
        <authorList>
            <person name="Im W.-T."/>
        </authorList>
    </citation>
    <scope>NUCLEOTIDE SEQUENCE [LARGE SCALE GENOMIC DNA]</scope>
    <source>
        <strain evidence="4 5">BR5-29</strain>
    </source>
</reference>
<feature type="transmembrane region" description="Helical" evidence="3">
    <location>
        <begin position="21"/>
        <end position="39"/>
    </location>
</feature>
<dbReference type="NCBIfam" id="NF007797">
    <property type="entry name" value="PRK10502.1"/>
    <property type="match status" value="1"/>
</dbReference>
<keyword evidence="3" id="KW-1133">Transmembrane helix</keyword>
<dbReference type="GO" id="GO:0005829">
    <property type="term" value="C:cytosol"/>
    <property type="evidence" value="ECO:0007669"/>
    <property type="project" value="TreeGrafter"/>
</dbReference>
<evidence type="ECO:0000256" key="1">
    <source>
        <dbReference type="ARBA" id="ARBA00007274"/>
    </source>
</evidence>
<comment type="caution">
    <text evidence="4">The sequence shown here is derived from an EMBL/GenBank/DDBJ whole genome shotgun (WGS) entry which is preliminary data.</text>
</comment>
<dbReference type="InterPro" id="IPR051159">
    <property type="entry name" value="Hexapeptide_acetyltransf"/>
</dbReference>
<keyword evidence="2 4" id="KW-0808">Transferase</keyword>
<keyword evidence="3" id="KW-0472">Membrane</keyword>
<dbReference type="PANTHER" id="PTHR23416:SF23">
    <property type="entry name" value="ACETYLTRANSFERASE C18B11.09C-RELATED"/>
    <property type="match status" value="1"/>
</dbReference>
<evidence type="ECO:0000313" key="5">
    <source>
        <dbReference type="Proteomes" id="UP000326903"/>
    </source>
</evidence>
<protein>
    <submittedName>
        <fullName evidence="4">Colanic acid biosynthesis acetyltransferase WcaF</fullName>
    </submittedName>
</protein>
<evidence type="ECO:0000256" key="3">
    <source>
        <dbReference type="SAM" id="Phobius"/>
    </source>
</evidence>
<evidence type="ECO:0000313" key="4">
    <source>
        <dbReference type="EMBL" id="KAA9034609.1"/>
    </source>
</evidence>
<comment type="similarity">
    <text evidence="1">Belongs to the transferase hexapeptide repeat family.</text>
</comment>
<accession>A0A5J5IA01</accession>
<dbReference type="SUPFAM" id="SSF51161">
    <property type="entry name" value="Trimeric LpxA-like enzymes"/>
    <property type="match status" value="1"/>
</dbReference>
<proteinExistence type="inferred from homology"/>
<dbReference type="PANTHER" id="PTHR23416">
    <property type="entry name" value="SIALIC ACID SYNTHASE-RELATED"/>
    <property type="match status" value="1"/>
</dbReference>
<gene>
    <name evidence="4" type="primary">wcaF</name>
    <name evidence="4" type="ORF">FW778_21605</name>
</gene>
<organism evidence="4 5">
    <name type="scientific">Ginsengibacter hankyongi</name>
    <dbReference type="NCBI Taxonomy" id="2607284"/>
    <lineage>
        <taxon>Bacteria</taxon>
        <taxon>Pseudomonadati</taxon>
        <taxon>Bacteroidota</taxon>
        <taxon>Chitinophagia</taxon>
        <taxon>Chitinophagales</taxon>
        <taxon>Chitinophagaceae</taxon>
        <taxon>Ginsengibacter</taxon>
    </lineage>
</organism>
<dbReference type="EMBL" id="VYQF01000013">
    <property type="protein sequence ID" value="KAA9034609.1"/>
    <property type="molecule type" value="Genomic_DNA"/>
</dbReference>
<dbReference type="RefSeq" id="WP_150416981.1">
    <property type="nucleotide sequence ID" value="NZ_VYQF01000013.1"/>
</dbReference>